<dbReference type="EMBL" id="GL380545">
    <property type="protein sequence ID" value="EGT57442.1"/>
    <property type="molecule type" value="Genomic_DNA"/>
</dbReference>
<dbReference type="eggNOG" id="KOG3594">
    <property type="taxonomic scope" value="Eukaryota"/>
</dbReference>
<accession>G0PIA7</accession>
<evidence type="ECO:0000313" key="1">
    <source>
        <dbReference type="EMBL" id="EGT57442.1"/>
    </source>
</evidence>
<keyword evidence="2" id="KW-1185">Reference proteome</keyword>
<reference evidence="2" key="1">
    <citation type="submission" date="2011-07" db="EMBL/GenBank/DDBJ databases">
        <authorList>
            <consortium name="Caenorhabditis brenneri Sequencing and Analysis Consortium"/>
            <person name="Wilson R.K."/>
        </authorList>
    </citation>
    <scope>NUCLEOTIDE SEQUENCE [LARGE SCALE GENOMIC DNA]</scope>
    <source>
        <strain evidence="2">PB2801</strain>
    </source>
</reference>
<sequence length="40" mass="4637">MYAINPSGRLDPVTKRIQTIVIPTPDYHQRTHPNQHKSIL</sequence>
<protein>
    <submittedName>
        <fullName evidence="1">Uncharacterized protein</fullName>
    </submittedName>
</protein>
<dbReference type="Proteomes" id="UP000008068">
    <property type="component" value="Unassembled WGS sequence"/>
</dbReference>
<dbReference type="AlphaFoldDB" id="G0PIA7"/>
<gene>
    <name evidence="1" type="ORF">CAEBREN_32599</name>
</gene>
<dbReference type="InParanoid" id="G0PIA7"/>
<proteinExistence type="predicted"/>
<name>G0PIA7_CAEBE</name>
<dbReference type="STRING" id="135651.G0PIA7"/>
<organism evidence="2">
    <name type="scientific">Caenorhabditis brenneri</name>
    <name type="common">Nematode worm</name>
    <dbReference type="NCBI Taxonomy" id="135651"/>
    <lineage>
        <taxon>Eukaryota</taxon>
        <taxon>Metazoa</taxon>
        <taxon>Ecdysozoa</taxon>
        <taxon>Nematoda</taxon>
        <taxon>Chromadorea</taxon>
        <taxon>Rhabditida</taxon>
        <taxon>Rhabditina</taxon>
        <taxon>Rhabditomorpha</taxon>
        <taxon>Rhabditoidea</taxon>
        <taxon>Rhabditidae</taxon>
        <taxon>Peloderinae</taxon>
        <taxon>Caenorhabditis</taxon>
    </lineage>
</organism>
<evidence type="ECO:0000313" key="2">
    <source>
        <dbReference type="Proteomes" id="UP000008068"/>
    </source>
</evidence>
<dbReference type="HOGENOM" id="CLU_3299868_0_0_1"/>